<keyword evidence="1" id="KW-0812">Transmembrane</keyword>
<keyword evidence="1" id="KW-1133">Transmembrane helix</keyword>
<keyword evidence="3" id="KW-1185">Reference proteome</keyword>
<evidence type="ECO:0000313" key="3">
    <source>
        <dbReference type="Proteomes" id="UP000054107"/>
    </source>
</evidence>
<dbReference type="EMBL" id="LN719426">
    <property type="protein sequence ID" value="CEP08381.1"/>
    <property type="molecule type" value="Genomic_DNA"/>
</dbReference>
<proteinExistence type="predicted"/>
<organism evidence="2 3">
    <name type="scientific">Parasitella parasitica</name>
    <dbReference type="NCBI Taxonomy" id="35722"/>
    <lineage>
        <taxon>Eukaryota</taxon>
        <taxon>Fungi</taxon>
        <taxon>Fungi incertae sedis</taxon>
        <taxon>Mucoromycota</taxon>
        <taxon>Mucoromycotina</taxon>
        <taxon>Mucoromycetes</taxon>
        <taxon>Mucorales</taxon>
        <taxon>Mucorineae</taxon>
        <taxon>Mucoraceae</taxon>
        <taxon>Parasitella</taxon>
    </lineage>
</organism>
<dbReference type="Proteomes" id="UP000054107">
    <property type="component" value="Unassembled WGS sequence"/>
</dbReference>
<feature type="transmembrane region" description="Helical" evidence="1">
    <location>
        <begin position="59"/>
        <end position="78"/>
    </location>
</feature>
<name>A0A0B7MQY4_9FUNG</name>
<evidence type="ECO:0000256" key="1">
    <source>
        <dbReference type="SAM" id="Phobius"/>
    </source>
</evidence>
<dbReference type="OrthoDB" id="6604875at2759"/>
<accession>A0A0B7MQY4</accession>
<protein>
    <recommendedName>
        <fullName evidence="4">DUF4536 domain-containing protein</fullName>
    </recommendedName>
</protein>
<sequence length="79" mass="8329">MDSNAHKPLPIKGASKIKKEDCLPCRLSGGAVGLSIGYFSLRKAMQLQKAGAGNPNKAVALGVTGVMFTSAGLYRLFLY</sequence>
<gene>
    <name evidence="2" type="primary">PARPA_01692.1 scaffold 1359</name>
</gene>
<reference evidence="2 3" key="1">
    <citation type="submission" date="2014-09" db="EMBL/GenBank/DDBJ databases">
        <authorList>
            <person name="Ellenberger Sabrina"/>
        </authorList>
    </citation>
    <scope>NUCLEOTIDE SEQUENCE [LARGE SCALE GENOMIC DNA]</scope>
    <source>
        <strain evidence="2 3">CBS 412.66</strain>
    </source>
</reference>
<evidence type="ECO:0008006" key="4">
    <source>
        <dbReference type="Google" id="ProtNLM"/>
    </source>
</evidence>
<evidence type="ECO:0000313" key="2">
    <source>
        <dbReference type="EMBL" id="CEP08381.1"/>
    </source>
</evidence>
<keyword evidence="1" id="KW-0472">Membrane</keyword>
<dbReference type="AlphaFoldDB" id="A0A0B7MQY4"/>